<dbReference type="GO" id="GO:0005886">
    <property type="term" value="C:plasma membrane"/>
    <property type="evidence" value="ECO:0007669"/>
    <property type="project" value="UniProtKB-SubCell"/>
</dbReference>
<feature type="transmembrane region" description="Helical" evidence="8">
    <location>
        <begin position="160"/>
        <end position="185"/>
    </location>
</feature>
<name>A0A5C6ADP8_9BACT</name>
<gene>
    <name evidence="10" type="ORF">Pla108_22510</name>
</gene>
<evidence type="ECO:0000256" key="4">
    <source>
        <dbReference type="ARBA" id="ARBA00022679"/>
    </source>
</evidence>
<dbReference type="EMBL" id="SJPR01000002">
    <property type="protein sequence ID" value="TWT98094.1"/>
    <property type="molecule type" value="Genomic_DNA"/>
</dbReference>
<feature type="transmembrane region" description="Helical" evidence="8">
    <location>
        <begin position="235"/>
        <end position="256"/>
    </location>
</feature>
<reference evidence="10 11" key="1">
    <citation type="submission" date="2019-02" db="EMBL/GenBank/DDBJ databases">
        <title>Deep-cultivation of Planctomycetes and their phenomic and genomic characterization uncovers novel biology.</title>
        <authorList>
            <person name="Wiegand S."/>
            <person name="Jogler M."/>
            <person name="Boedeker C."/>
            <person name="Pinto D."/>
            <person name="Vollmers J."/>
            <person name="Rivas-Marin E."/>
            <person name="Kohn T."/>
            <person name="Peeters S.H."/>
            <person name="Heuer A."/>
            <person name="Rast P."/>
            <person name="Oberbeckmann S."/>
            <person name="Bunk B."/>
            <person name="Jeske O."/>
            <person name="Meyerdierks A."/>
            <person name="Storesund J.E."/>
            <person name="Kallscheuer N."/>
            <person name="Luecker S."/>
            <person name="Lage O.M."/>
            <person name="Pohl T."/>
            <person name="Merkel B.J."/>
            <person name="Hornburger P."/>
            <person name="Mueller R.-W."/>
            <person name="Bruemmer F."/>
            <person name="Labrenz M."/>
            <person name="Spormann A.M."/>
            <person name="Op Den Camp H."/>
            <person name="Overmann J."/>
            <person name="Amann R."/>
            <person name="Jetten M.S.M."/>
            <person name="Mascher T."/>
            <person name="Medema M.H."/>
            <person name="Devos D.P."/>
            <person name="Kaster A.-K."/>
            <person name="Ovreas L."/>
            <person name="Rohde M."/>
            <person name="Galperin M.Y."/>
            <person name="Jogler C."/>
        </authorList>
    </citation>
    <scope>NUCLEOTIDE SEQUENCE [LARGE SCALE GENOMIC DNA]</scope>
    <source>
        <strain evidence="10 11">Pla108</strain>
    </source>
</reference>
<feature type="transmembrane region" description="Helical" evidence="8">
    <location>
        <begin position="197"/>
        <end position="215"/>
    </location>
</feature>
<dbReference type="PANTHER" id="PTHR33908">
    <property type="entry name" value="MANNOSYLTRANSFERASE YKCB-RELATED"/>
    <property type="match status" value="1"/>
</dbReference>
<feature type="domain" description="Glycosyltransferase RgtA/B/C/D-like" evidence="9">
    <location>
        <begin position="60"/>
        <end position="207"/>
    </location>
</feature>
<keyword evidence="3" id="KW-0328">Glycosyltransferase</keyword>
<evidence type="ECO:0000313" key="11">
    <source>
        <dbReference type="Proteomes" id="UP000317421"/>
    </source>
</evidence>
<evidence type="ECO:0000256" key="3">
    <source>
        <dbReference type="ARBA" id="ARBA00022676"/>
    </source>
</evidence>
<evidence type="ECO:0000256" key="7">
    <source>
        <dbReference type="ARBA" id="ARBA00023136"/>
    </source>
</evidence>
<proteinExistence type="predicted"/>
<keyword evidence="2" id="KW-1003">Cell membrane</keyword>
<feature type="transmembrane region" description="Helical" evidence="8">
    <location>
        <begin position="130"/>
        <end position="148"/>
    </location>
</feature>
<evidence type="ECO:0000313" key="10">
    <source>
        <dbReference type="EMBL" id="TWT98094.1"/>
    </source>
</evidence>
<dbReference type="GO" id="GO:0016763">
    <property type="term" value="F:pentosyltransferase activity"/>
    <property type="evidence" value="ECO:0007669"/>
    <property type="project" value="TreeGrafter"/>
</dbReference>
<dbReference type="InterPro" id="IPR050297">
    <property type="entry name" value="LipidA_mod_glycosyltrf_83"/>
</dbReference>
<feature type="transmembrane region" description="Helical" evidence="8">
    <location>
        <begin position="352"/>
        <end position="369"/>
    </location>
</feature>
<evidence type="ECO:0000256" key="6">
    <source>
        <dbReference type="ARBA" id="ARBA00022989"/>
    </source>
</evidence>
<organism evidence="10 11">
    <name type="scientific">Botrimarina colliarenosi</name>
    <dbReference type="NCBI Taxonomy" id="2528001"/>
    <lineage>
        <taxon>Bacteria</taxon>
        <taxon>Pseudomonadati</taxon>
        <taxon>Planctomycetota</taxon>
        <taxon>Planctomycetia</taxon>
        <taxon>Pirellulales</taxon>
        <taxon>Lacipirellulaceae</taxon>
        <taxon>Botrimarina</taxon>
    </lineage>
</organism>
<accession>A0A5C6ADP8</accession>
<feature type="transmembrane region" description="Helical" evidence="8">
    <location>
        <begin position="268"/>
        <end position="288"/>
    </location>
</feature>
<evidence type="ECO:0000256" key="1">
    <source>
        <dbReference type="ARBA" id="ARBA00004651"/>
    </source>
</evidence>
<evidence type="ECO:0000256" key="2">
    <source>
        <dbReference type="ARBA" id="ARBA00022475"/>
    </source>
</evidence>
<comment type="subcellular location">
    <subcellularLocation>
        <location evidence="1">Cell membrane</location>
        <topology evidence="1">Multi-pass membrane protein</topology>
    </subcellularLocation>
</comment>
<dbReference type="RefSeq" id="WP_146444978.1">
    <property type="nucleotide sequence ID" value="NZ_SJPR01000002.1"/>
</dbReference>
<keyword evidence="7 8" id="KW-0472">Membrane</keyword>
<evidence type="ECO:0000256" key="8">
    <source>
        <dbReference type="SAM" id="Phobius"/>
    </source>
</evidence>
<dbReference type="AlphaFoldDB" id="A0A5C6ADP8"/>
<keyword evidence="11" id="KW-1185">Reference proteome</keyword>
<keyword evidence="6 8" id="KW-1133">Transmembrane helix</keyword>
<evidence type="ECO:0000256" key="5">
    <source>
        <dbReference type="ARBA" id="ARBA00022692"/>
    </source>
</evidence>
<dbReference type="InterPro" id="IPR038731">
    <property type="entry name" value="RgtA/B/C-like"/>
</dbReference>
<protein>
    <recommendedName>
        <fullName evidence="9">Glycosyltransferase RgtA/B/C/D-like domain-containing protein</fullName>
    </recommendedName>
</protein>
<keyword evidence="4" id="KW-0808">Transferase</keyword>
<dbReference type="Proteomes" id="UP000317421">
    <property type="component" value="Unassembled WGS sequence"/>
</dbReference>
<evidence type="ECO:0000259" key="9">
    <source>
        <dbReference type="Pfam" id="PF13231"/>
    </source>
</evidence>
<keyword evidence="5 8" id="KW-0812">Transmembrane</keyword>
<feature type="transmembrane region" description="Helical" evidence="8">
    <location>
        <begin position="79"/>
        <end position="99"/>
    </location>
</feature>
<dbReference type="Pfam" id="PF13231">
    <property type="entry name" value="PMT_2"/>
    <property type="match status" value="1"/>
</dbReference>
<dbReference type="OrthoDB" id="255507at2"/>
<dbReference type="GO" id="GO:0009103">
    <property type="term" value="P:lipopolysaccharide biosynthetic process"/>
    <property type="evidence" value="ECO:0007669"/>
    <property type="project" value="UniProtKB-ARBA"/>
</dbReference>
<dbReference type="PANTHER" id="PTHR33908:SF3">
    <property type="entry name" value="UNDECAPRENYL PHOSPHATE-ALPHA-4-AMINO-4-DEOXY-L-ARABINOSE ARABINOSYL TRANSFERASE"/>
    <property type="match status" value="1"/>
</dbReference>
<sequence>MKPSSLDCRFWGVLLAITLLAAGWRAWRIEAPSLDNDEVWQVLNCETDLAKQVTRHDNFPPLYNWLISFVFEAFGTDQAARWFSLAAGVVTIPVIGVIGRRIAGPAAGLAAAGLLAVSANHVLLSQHGRAYTFFILLVSVMMLLAWRLRTSDRWSDWAAFLAAGWLTVATHYFGGVPLLLFGGMLLAEKRGRGLKRALIAASVLALAGLPLVACLRADLADTGEFHHRVEFDAEAYAFGYLWLITGNTLGPSVSRLRELVSLGEKREAILAMAPWALASVAPVIVLLAAAWRRLRVGDRLWLAVLLVAPPLVVLAATSVVSTGYTYRYVVWMVVPLTVAMGVGAATLRGRPVVAMAAMLLVALGIGATLNRHLDPSYYENDFHAVAALIASRDASDLPPAVLAAPLHYGQGALYGLPDDWLKLAVTAHPGADQDWDDTLAAFAHDAAPRSQVWLVTQWFPGGHPQRALCDELAERIDAELIKRVSSTVMVYRVTIENVR</sequence>
<feature type="transmembrane region" description="Helical" evidence="8">
    <location>
        <begin position="300"/>
        <end position="320"/>
    </location>
</feature>
<feature type="transmembrane region" description="Helical" evidence="8">
    <location>
        <begin position="106"/>
        <end position="124"/>
    </location>
</feature>
<dbReference type="GO" id="GO:0010041">
    <property type="term" value="P:response to iron(III) ion"/>
    <property type="evidence" value="ECO:0007669"/>
    <property type="project" value="TreeGrafter"/>
</dbReference>
<feature type="transmembrane region" description="Helical" evidence="8">
    <location>
        <begin position="326"/>
        <end position="345"/>
    </location>
</feature>
<comment type="caution">
    <text evidence="10">The sequence shown here is derived from an EMBL/GenBank/DDBJ whole genome shotgun (WGS) entry which is preliminary data.</text>
</comment>